<dbReference type="AlphaFoldDB" id="A0A449I2H1"/>
<evidence type="ECO:0000256" key="3">
    <source>
        <dbReference type="SAM" id="SignalP"/>
    </source>
</evidence>
<dbReference type="SMART" id="SM00369">
    <property type="entry name" value="LRR_TYP"/>
    <property type="match status" value="4"/>
</dbReference>
<dbReference type="PROSITE" id="PS51257">
    <property type="entry name" value="PROKAR_LIPOPROTEIN"/>
    <property type="match status" value="1"/>
</dbReference>
<proteinExistence type="predicted"/>
<accession>A0A449I2H1</accession>
<keyword evidence="3" id="KW-0732">Signal</keyword>
<sequence>MKGKKMLFKPKSLLLCAASLGFGLLMGACSKDDSPVEPTPPAEEVPATIADCVPADIEALRAIAKANPEIHLFEGNEPSRWKTVRLKWVKNETGKYAVSALSLEGKDVLINDFVLHLDGGKKGNAVLSRLQRVDLTAAVKEATILAQPALETVRINGAGKAKAEKVNVQGDKNLKEVAIEAMPQLTALMLGGDALEKVTLVDLPKLQDQSNLKFRAGYDDEGNQVEDTNLKELVLGGDLSLLDGLYLRGLNLEKLTLQTSLPQLKSLTLNNNRLSGLFELKGLANLTILNLAKNLLAAVKVSDCPKLEEFDASANKELKECELVLPALKWLDLNETGLTGLDLSSFANLKKASAYSAKIASVTLGNQNGKLSTVNFSDNQLAELNFPKEVSSVYLLTLNKNAIKSLNLSTMPDLERVSVNSNQLEDLKVGEEAESFEELECKNNHLSAKLLRQIKNTLSALNKWDIAPQYLLGRVDVEKKQIRATEEINELELTPKVQKKNGDKWADAGASDFRLENGVYTITGKGTFRVICTGSILEPGFGNFSMFSLSDPYVIGEVNA</sequence>
<gene>
    <name evidence="4" type="ORF">NCTC7812_01221</name>
</gene>
<dbReference type="InterPro" id="IPR001611">
    <property type="entry name" value="Leu-rich_rpt"/>
</dbReference>
<keyword evidence="1" id="KW-0433">Leucine-rich repeat</keyword>
<reference evidence="4 5" key="1">
    <citation type="submission" date="2019-02" db="EMBL/GenBank/DDBJ databases">
        <authorList>
            <consortium name="Pathogen Informatics"/>
        </authorList>
    </citation>
    <scope>NUCLEOTIDE SEQUENCE [LARGE SCALE GENOMIC DNA]</scope>
    <source>
        <strain evidence="4 5">3012STDY7078512</strain>
    </source>
</reference>
<evidence type="ECO:0000256" key="2">
    <source>
        <dbReference type="ARBA" id="ARBA00022737"/>
    </source>
</evidence>
<evidence type="ECO:0000256" key="1">
    <source>
        <dbReference type="ARBA" id="ARBA00022614"/>
    </source>
</evidence>
<dbReference type="PANTHER" id="PTHR24366">
    <property type="entry name" value="IG(IMMUNOGLOBULIN) AND LRR(LEUCINE RICH REPEAT) DOMAINS"/>
    <property type="match status" value="1"/>
</dbReference>
<dbReference type="InterPro" id="IPR032675">
    <property type="entry name" value="LRR_dom_sf"/>
</dbReference>
<name>A0A449I2H1_9BACE</name>
<dbReference type="Gene3D" id="3.80.10.10">
    <property type="entry name" value="Ribonuclease Inhibitor"/>
    <property type="match status" value="1"/>
</dbReference>
<dbReference type="EMBL" id="CAACYH010000004">
    <property type="protein sequence ID" value="VFB13693.1"/>
    <property type="molecule type" value="Genomic_DNA"/>
</dbReference>
<feature type="chain" id="PRO_5019016220" evidence="3">
    <location>
        <begin position="28"/>
        <end position="560"/>
    </location>
</feature>
<dbReference type="PROSITE" id="PS51450">
    <property type="entry name" value="LRR"/>
    <property type="match status" value="1"/>
</dbReference>
<dbReference type="InterPro" id="IPR003591">
    <property type="entry name" value="Leu-rich_rpt_typical-subtyp"/>
</dbReference>
<dbReference type="PANTHER" id="PTHR24366:SF96">
    <property type="entry name" value="LEUCINE RICH REPEAT CONTAINING 53"/>
    <property type="match status" value="1"/>
</dbReference>
<organism evidence="4 5">
    <name type="scientific">Prevotella heparinolytica</name>
    <dbReference type="NCBI Taxonomy" id="28113"/>
    <lineage>
        <taxon>Bacteria</taxon>
        <taxon>Pseudomonadati</taxon>
        <taxon>Bacteroidota</taxon>
        <taxon>Bacteroidia</taxon>
        <taxon>Bacteroidales</taxon>
        <taxon>Bacteroidaceae</taxon>
        <taxon>Bacteroides</taxon>
    </lineage>
</organism>
<feature type="signal peptide" evidence="3">
    <location>
        <begin position="1"/>
        <end position="27"/>
    </location>
</feature>
<dbReference type="SUPFAM" id="SSF52058">
    <property type="entry name" value="L domain-like"/>
    <property type="match status" value="1"/>
</dbReference>
<keyword evidence="2" id="KW-0677">Repeat</keyword>
<dbReference type="Proteomes" id="UP000396835">
    <property type="component" value="Unassembled WGS sequence"/>
</dbReference>
<evidence type="ECO:0000313" key="5">
    <source>
        <dbReference type="Proteomes" id="UP000396835"/>
    </source>
</evidence>
<protein>
    <submittedName>
        <fullName evidence="4">Leucine Rich repeats (2 copies)</fullName>
    </submittedName>
</protein>
<evidence type="ECO:0000313" key="4">
    <source>
        <dbReference type="EMBL" id="VFB13693.1"/>
    </source>
</evidence>